<dbReference type="PANTHER" id="PTHR30137:SF8">
    <property type="entry name" value="BLR5498 PROTEIN"/>
    <property type="match status" value="1"/>
</dbReference>
<dbReference type="InterPro" id="IPR050766">
    <property type="entry name" value="Bact_Lucif_Oxidored"/>
</dbReference>
<dbReference type="Gene3D" id="3.20.20.30">
    <property type="entry name" value="Luciferase-like domain"/>
    <property type="match status" value="1"/>
</dbReference>
<evidence type="ECO:0000256" key="2">
    <source>
        <dbReference type="ARBA" id="ARBA00023033"/>
    </source>
</evidence>
<dbReference type="GO" id="GO:0005829">
    <property type="term" value="C:cytosol"/>
    <property type="evidence" value="ECO:0007669"/>
    <property type="project" value="TreeGrafter"/>
</dbReference>
<keyword evidence="1" id="KW-0560">Oxidoreductase</keyword>
<feature type="domain" description="Luciferase-like" evidence="3">
    <location>
        <begin position="1"/>
        <end position="377"/>
    </location>
</feature>
<keyword evidence="2" id="KW-0503">Monooxygenase</keyword>
<reference evidence="4 5" key="1">
    <citation type="journal article" date="2014" name="Nature">
        <title>An environmental bacterial taxon with a large and distinct metabolic repertoire.</title>
        <authorList>
            <person name="Wilson M.C."/>
            <person name="Mori T."/>
            <person name="Ruckert C."/>
            <person name="Uria A.R."/>
            <person name="Helf M.J."/>
            <person name="Takada K."/>
            <person name="Gernert C."/>
            <person name="Steffens U.A."/>
            <person name="Heycke N."/>
            <person name="Schmitt S."/>
            <person name="Rinke C."/>
            <person name="Helfrich E.J."/>
            <person name="Brachmann A.O."/>
            <person name="Gurgui C."/>
            <person name="Wakimoto T."/>
            <person name="Kracht M."/>
            <person name="Crusemann M."/>
            <person name="Hentschel U."/>
            <person name="Abe I."/>
            <person name="Matsunaga S."/>
            <person name="Kalinowski J."/>
            <person name="Takeyama H."/>
            <person name="Piel J."/>
        </authorList>
    </citation>
    <scope>NUCLEOTIDE SEQUENCE [LARGE SCALE GENOMIC DNA]</scope>
    <source>
        <strain evidence="5">TSY2</strain>
    </source>
</reference>
<name>W4M0P7_9BACT</name>
<gene>
    <name evidence="4" type="ORF">ETSY2_33065</name>
</gene>
<dbReference type="PATRIC" id="fig|1429439.4.peg.5601"/>
<dbReference type="GO" id="GO:0004497">
    <property type="term" value="F:monooxygenase activity"/>
    <property type="evidence" value="ECO:0007669"/>
    <property type="project" value="UniProtKB-KW"/>
</dbReference>
<keyword evidence="5" id="KW-1185">Reference proteome</keyword>
<organism evidence="4 5">
    <name type="scientific">Candidatus Entotheonella gemina</name>
    <dbReference type="NCBI Taxonomy" id="1429439"/>
    <lineage>
        <taxon>Bacteria</taxon>
        <taxon>Pseudomonadati</taxon>
        <taxon>Nitrospinota/Tectimicrobiota group</taxon>
        <taxon>Candidatus Tectimicrobiota</taxon>
        <taxon>Candidatus Entotheonellia</taxon>
        <taxon>Candidatus Entotheonellales</taxon>
        <taxon>Candidatus Entotheonellaceae</taxon>
        <taxon>Candidatus Entotheonella</taxon>
    </lineage>
</organism>
<dbReference type="SUPFAM" id="SSF51679">
    <property type="entry name" value="Bacterial luciferase-like"/>
    <property type="match status" value="1"/>
</dbReference>
<evidence type="ECO:0000313" key="4">
    <source>
        <dbReference type="EMBL" id="ETX03561.1"/>
    </source>
</evidence>
<comment type="caution">
    <text evidence="4">The sequence shown here is derived from an EMBL/GenBank/DDBJ whole genome shotgun (WGS) entry which is preliminary data.</text>
</comment>
<proteinExistence type="predicted"/>
<dbReference type="InterPro" id="IPR036661">
    <property type="entry name" value="Luciferase-like_sf"/>
</dbReference>
<dbReference type="EMBL" id="AZHX01001413">
    <property type="protein sequence ID" value="ETX03561.1"/>
    <property type="molecule type" value="Genomic_DNA"/>
</dbReference>
<accession>W4M0P7</accession>
<evidence type="ECO:0000313" key="5">
    <source>
        <dbReference type="Proteomes" id="UP000019140"/>
    </source>
</evidence>
<dbReference type="AlphaFoldDB" id="W4M0P7"/>
<dbReference type="Proteomes" id="UP000019140">
    <property type="component" value="Unassembled WGS sequence"/>
</dbReference>
<protein>
    <recommendedName>
        <fullName evidence="3">Luciferase-like domain-containing protein</fullName>
    </recommendedName>
</protein>
<evidence type="ECO:0000259" key="3">
    <source>
        <dbReference type="Pfam" id="PF00296"/>
    </source>
</evidence>
<sequence length="419" mass="48287">MKFMLFALPTVPAETFEERKKLRPIARNDEKFQQMLDEVRKMAVFADQAGFEVMGTTEHHFHSEGFEASIAPLLLYTDLAARTQRLKFCPLGLVLAAWDPIRCAEELAMLDQLTQGRLYVGFARGYQDRWVNIMGQQFHSTGATMDGSDVDNHNRAVFEEAVRVIKKAWTQETFNHDGEYYKVPYPYETGVTRWPAREWTEEYGAPGELDENGVIRNICVVPAPFQKPHPPMMQPFGASERTIFWCAKERIMPWVLTADPESFRHVAKVYMDSANAEGQNLKLGQSLGAVRSVHFGDTEAEAVNLLAKTNFQSFNKVFGAFGFFEAHRSKEDEAKYPLDPYTPLPPEEWTVDRLRRVKYSLAGTPDQVKYMIDDLHKMHKGDGELEWFGWFFDQGLMSWEEQERQLEMFAKHIIPAFKD</sequence>
<dbReference type="Pfam" id="PF00296">
    <property type="entry name" value="Bac_luciferase"/>
    <property type="match status" value="1"/>
</dbReference>
<dbReference type="PANTHER" id="PTHR30137">
    <property type="entry name" value="LUCIFERASE-LIKE MONOOXYGENASE"/>
    <property type="match status" value="1"/>
</dbReference>
<dbReference type="HOGENOM" id="CLU_027853_3_0_7"/>
<dbReference type="InterPro" id="IPR011251">
    <property type="entry name" value="Luciferase-like_dom"/>
</dbReference>
<evidence type="ECO:0000256" key="1">
    <source>
        <dbReference type="ARBA" id="ARBA00023002"/>
    </source>
</evidence>
<dbReference type="GO" id="GO:0016705">
    <property type="term" value="F:oxidoreductase activity, acting on paired donors, with incorporation or reduction of molecular oxygen"/>
    <property type="evidence" value="ECO:0007669"/>
    <property type="project" value="InterPro"/>
</dbReference>